<dbReference type="Gene3D" id="1.10.10.60">
    <property type="entry name" value="Homeodomain-like"/>
    <property type="match status" value="1"/>
</dbReference>
<feature type="domain" description="Myb-like" evidence="5">
    <location>
        <begin position="7"/>
        <end position="59"/>
    </location>
</feature>
<dbReference type="PANTHER" id="PTHR43952:SF45">
    <property type="entry name" value="PROTEIN RADIALIS-LIKE 4"/>
    <property type="match status" value="1"/>
</dbReference>
<keyword evidence="7" id="KW-1185">Reference proteome</keyword>
<evidence type="ECO:0000256" key="4">
    <source>
        <dbReference type="ARBA" id="ARBA00023242"/>
    </source>
</evidence>
<evidence type="ECO:0000256" key="2">
    <source>
        <dbReference type="ARBA" id="ARBA00023015"/>
    </source>
</evidence>
<dbReference type="SUPFAM" id="SSF46689">
    <property type="entry name" value="Homeodomain-like"/>
    <property type="match status" value="1"/>
</dbReference>
<reference evidence="7" key="1">
    <citation type="journal article" date="2007" name="Nature">
        <title>The grapevine genome sequence suggests ancestral hexaploidization in major angiosperm phyla.</title>
        <authorList>
            <consortium name="The French-Italian Public Consortium for Grapevine Genome Characterization."/>
            <person name="Jaillon O."/>
            <person name="Aury J.-M."/>
            <person name="Noel B."/>
            <person name="Policriti A."/>
            <person name="Clepet C."/>
            <person name="Casagrande A."/>
            <person name="Choisne N."/>
            <person name="Aubourg S."/>
            <person name="Vitulo N."/>
            <person name="Jubin C."/>
            <person name="Vezzi A."/>
            <person name="Legeai F."/>
            <person name="Hugueney P."/>
            <person name="Dasilva C."/>
            <person name="Horner D."/>
            <person name="Mica E."/>
            <person name="Jublot D."/>
            <person name="Poulain J."/>
            <person name="Bruyere C."/>
            <person name="Billault A."/>
            <person name="Segurens B."/>
            <person name="Gouyvenoux M."/>
            <person name="Ugarte E."/>
            <person name="Cattonaro F."/>
            <person name="Anthouard V."/>
            <person name="Vico V."/>
            <person name="Del Fabbro C."/>
            <person name="Alaux M."/>
            <person name="Di Gaspero G."/>
            <person name="Dumas V."/>
            <person name="Felice N."/>
            <person name="Paillard S."/>
            <person name="Juman I."/>
            <person name="Moroldo M."/>
            <person name="Scalabrin S."/>
            <person name="Canaguier A."/>
            <person name="Le Clainche I."/>
            <person name="Malacrida G."/>
            <person name="Durand E."/>
            <person name="Pesole G."/>
            <person name="Laucou V."/>
            <person name="Chatelet P."/>
            <person name="Merdinoglu D."/>
            <person name="Delledonne M."/>
            <person name="Pezzotti M."/>
            <person name="Lecharny A."/>
            <person name="Scarpelli C."/>
            <person name="Artiguenave F."/>
            <person name="Pe M.E."/>
            <person name="Valle G."/>
            <person name="Morgante M."/>
            <person name="Caboche M."/>
            <person name="Adam-Blondon A.-F."/>
            <person name="Weissenbach J."/>
            <person name="Quetier F."/>
            <person name="Wincker P."/>
        </authorList>
    </citation>
    <scope>NUCLEOTIDE SEQUENCE [LARGE SCALE GENOMIC DNA]</scope>
    <source>
        <strain evidence="7">cv. Pinot noir / PN40024</strain>
    </source>
</reference>
<dbReference type="InterPro" id="IPR044636">
    <property type="entry name" value="RADIALIS-like"/>
</dbReference>
<evidence type="ECO:0000256" key="3">
    <source>
        <dbReference type="ARBA" id="ARBA00023163"/>
    </source>
</evidence>
<keyword evidence="2" id="KW-0805">Transcription regulation</keyword>
<gene>
    <name evidence="6" type="ordered locus">VIT_07s0005g02730</name>
</gene>
<evidence type="ECO:0000256" key="1">
    <source>
        <dbReference type="ARBA" id="ARBA00004123"/>
    </source>
</evidence>
<evidence type="ECO:0000313" key="6">
    <source>
        <dbReference type="EMBL" id="CBI37067.3"/>
    </source>
</evidence>
<keyword evidence="3" id="KW-0804">Transcription</keyword>
<accession>D7U2V1</accession>
<dbReference type="Proteomes" id="UP000009183">
    <property type="component" value="Chromosome 7"/>
</dbReference>
<dbReference type="OMA" id="ESGEMDH"/>
<protein>
    <recommendedName>
        <fullName evidence="5">Myb-like domain-containing protein</fullName>
    </recommendedName>
</protein>
<dbReference type="SMART" id="SM00717">
    <property type="entry name" value="SANT"/>
    <property type="match status" value="1"/>
</dbReference>
<name>D7U2V1_VITVI</name>
<dbReference type="GO" id="GO:0005634">
    <property type="term" value="C:nucleus"/>
    <property type="evidence" value="ECO:0007669"/>
    <property type="project" value="UniProtKB-SubCell"/>
</dbReference>
<evidence type="ECO:0000259" key="5">
    <source>
        <dbReference type="SMART" id="SM00717"/>
    </source>
</evidence>
<dbReference type="FunFam" id="1.10.10.60:FF:000154">
    <property type="entry name" value="Transcription factor SRM1"/>
    <property type="match status" value="1"/>
</dbReference>
<dbReference type="InterPro" id="IPR009057">
    <property type="entry name" value="Homeodomain-like_sf"/>
</dbReference>
<dbReference type="InterPro" id="IPR001005">
    <property type="entry name" value="SANT/Myb"/>
</dbReference>
<dbReference type="PANTHER" id="PTHR43952">
    <property type="entry name" value="MYB FAMILY TRANSCRIPTION FACTOR-RELATED"/>
    <property type="match status" value="1"/>
</dbReference>
<evidence type="ECO:0000313" key="7">
    <source>
        <dbReference type="Proteomes" id="UP000009183"/>
    </source>
</evidence>
<organism evidence="6 7">
    <name type="scientific">Vitis vinifera</name>
    <name type="common">Grape</name>
    <dbReference type="NCBI Taxonomy" id="29760"/>
    <lineage>
        <taxon>Eukaryota</taxon>
        <taxon>Viridiplantae</taxon>
        <taxon>Streptophyta</taxon>
        <taxon>Embryophyta</taxon>
        <taxon>Tracheophyta</taxon>
        <taxon>Spermatophyta</taxon>
        <taxon>Magnoliopsida</taxon>
        <taxon>eudicotyledons</taxon>
        <taxon>Gunneridae</taxon>
        <taxon>Pentapetalae</taxon>
        <taxon>rosids</taxon>
        <taxon>Vitales</taxon>
        <taxon>Vitaceae</taxon>
        <taxon>Viteae</taxon>
        <taxon>Vitis</taxon>
    </lineage>
</organism>
<keyword evidence="4" id="KW-0539">Nucleus</keyword>
<dbReference type="eggNOG" id="KOG0724">
    <property type="taxonomic scope" value="Eukaryota"/>
</dbReference>
<proteinExistence type="predicted"/>
<dbReference type="CDD" id="cd00167">
    <property type="entry name" value="SANT"/>
    <property type="match status" value="1"/>
</dbReference>
<dbReference type="ExpressionAtlas" id="D7U2V1">
    <property type="expression patterns" value="baseline and differential"/>
</dbReference>
<dbReference type="STRING" id="29760.D7U2V1"/>
<dbReference type="AlphaFoldDB" id="D7U2V1"/>
<dbReference type="GO" id="GO:0003700">
    <property type="term" value="F:DNA-binding transcription factor activity"/>
    <property type="evidence" value="ECO:0007669"/>
    <property type="project" value="InterPro"/>
</dbReference>
<comment type="subcellular location">
    <subcellularLocation>
        <location evidence="1">Nucleus</location>
    </subcellularLocation>
</comment>
<dbReference type="HOGENOM" id="CLU_158289_0_0_1"/>
<dbReference type="InParanoid" id="D7U2V1"/>
<dbReference type="EMBL" id="FN596502">
    <property type="protein sequence ID" value="CBI37067.3"/>
    <property type="molecule type" value="Genomic_DNA"/>
</dbReference>
<dbReference type="PaxDb" id="29760-VIT_07s0005g02730.t01"/>
<sequence length="132" mass="15284">MDDFPNVLCEWSWEENKSFELALAVVDERDPDRWKVVAAMVGGKSAEEVEKHYVILLQDLQFIESGEMDHKLGEAQPCVQLECWTDQDHKIQIWKIYGCGHPFIFLSFPPVLSNQTQHQGIVTSLGCWFNWT</sequence>